<evidence type="ECO:0000256" key="9">
    <source>
        <dbReference type="PROSITE-ProRule" id="PRU00090"/>
    </source>
</evidence>
<evidence type="ECO:0000256" key="1">
    <source>
        <dbReference type="ARBA" id="ARBA00004141"/>
    </source>
</evidence>
<dbReference type="Proteomes" id="UP001154078">
    <property type="component" value="Chromosome 9"/>
</dbReference>
<dbReference type="PRINTS" id="PR00489">
    <property type="entry name" value="FRIZZLED"/>
</dbReference>
<evidence type="ECO:0000313" key="16">
    <source>
        <dbReference type="Proteomes" id="UP001154078"/>
    </source>
</evidence>
<gene>
    <name evidence="15" type="ORF">MELIAE_LOCUS12788</name>
</gene>
<keyword evidence="12" id="KW-0732">Signal</keyword>
<evidence type="ECO:0000259" key="13">
    <source>
        <dbReference type="PROSITE" id="PS50038"/>
    </source>
</evidence>
<feature type="compositionally biased region" description="Basic residues" evidence="10">
    <location>
        <begin position="512"/>
        <end position="528"/>
    </location>
</feature>
<dbReference type="GO" id="GO:0060070">
    <property type="term" value="P:canonical Wnt signaling pathway"/>
    <property type="evidence" value="ECO:0007669"/>
    <property type="project" value="TreeGrafter"/>
</dbReference>
<dbReference type="PANTHER" id="PTHR11309:SF23">
    <property type="entry name" value="FRIZZLED-4"/>
    <property type="match status" value="1"/>
</dbReference>
<evidence type="ECO:0000256" key="7">
    <source>
        <dbReference type="ARBA" id="ARBA00023157"/>
    </source>
</evidence>
<feature type="domain" description="FZ" evidence="13">
    <location>
        <begin position="24"/>
        <end position="140"/>
    </location>
</feature>
<feature type="transmembrane region" description="Helical" evidence="11">
    <location>
        <begin position="359"/>
        <end position="382"/>
    </location>
</feature>
<dbReference type="Pfam" id="PF01534">
    <property type="entry name" value="Frizzled"/>
    <property type="match status" value="1"/>
</dbReference>
<dbReference type="AlphaFoldDB" id="A0A9P0BH49"/>
<evidence type="ECO:0000256" key="2">
    <source>
        <dbReference type="ARBA" id="ARBA00008077"/>
    </source>
</evidence>
<dbReference type="OrthoDB" id="5959102at2759"/>
<evidence type="ECO:0000256" key="5">
    <source>
        <dbReference type="ARBA" id="ARBA00022989"/>
    </source>
</evidence>
<sequence>MFLYAFILCVLVKQAMFEPLLRSCEPIRVELCKDLGYNMTGMPNLGGNDLQQEADYNIKSFSPLIQYGCSPQLKLFLCSVYVPMCTEKVANPIGPCRNLCESVWSRCFPVLSEFGFPWPDALNCSRFPAENNQNHMCMEGPKDKIVDISAPVNPAYLDCGPDQVPGDLTTGCIPRCASDLFDESEKRFAEVWVTVWALICFTSSFGAALTMTIGGGRVKAKPLVSLALCYCLVSLGWALRMFSGRMSNGCKGNSPMGDVSHDGLSNVNCAFVFLLIYYFGMAANAWWVCLCAWWLARVGLNWSPEKMRSLGSVLHVCAWGFPAALTVSSLVRRDVDSDDLTGTCYIGNRNNTTLLTLVLIPYILYFTYGVCLLILGTIYVIRKPRVLAAAPLTSSAPRKEGDFLGAICALYAIPTFCVMICIYYEYNNRDKWITKERKPALWAFLLKYLMSLFVGVSSIFWIWSSKAITAWKAVLRRLGPRKQLPLKVQTMPVLRYVPTHQLSSNMSTSSRHSTRSNPHRKPRIHHLRNGGETVI</sequence>
<dbReference type="InterPro" id="IPR036790">
    <property type="entry name" value="Frizzled_dom_sf"/>
</dbReference>
<feature type="domain" description="G-protein coupled receptors family 2 profile 2" evidence="14">
    <location>
        <begin position="183"/>
        <end position="470"/>
    </location>
</feature>
<dbReference type="SMART" id="SM00063">
    <property type="entry name" value="FRI"/>
    <property type="match status" value="1"/>
</dbReference>
<feature type="transmembrane region" description="Helical" evidence="11">
    <location>
        <begin position="191"/>
        <end position="211"/>
    </location>
</feature>
<proteinExistence type="inferred from homology"/>
<evidence type="ECO:0000256" key="11">
    <source>
        <dbReference type="SAM" id="Phobius"/>
    </source>
</evidence>
<evidence type="ECO:0000256" key="12">
    <source>
        <dbReference type="SAM" id="SignalP"/>
    </source>
</evidence>
<reference evidence="15" key="1">
    <citation type="submission" date="2021-12" db="EMBL/GenBank/DDBJ databases">
        <authorList>
            <person name="King R."/>
        </authorList>
    </citation>
    <scope>NUCLEOTIDE SEQUENCE</scope>
</reference>
<dbReference type="GO" id="GO:0017147">
    <property type="term" value="F:Wnt-protein binding"/>
    <property type="evidence" value="ECO:0007669"/>
    <property type="project" value="TreeGrafter"/>
</dbReference>
<feature type="transmembrane region" description="Helical" evidence="11">
    <location>
        <begin position="270"/>
        <end position="296"/>
    </location>
</feature>
<dbReference type="SMART" id="SM01330">
    <property type="entry name" value="Frizzled"/>
    <property type="match status" value="1"/>
</dbReference>
<keyword evidence="7 9" id="KW-1015">Disulfide bond</keyword>
<dbReference type="PROSITE" id="PS50038">
    <property type="entry name" value="FZ"/>
    <property type="match status" value="1"/>
</dbReference>
<dbReference type="PANTHER" id="PTHR11309">
    <property type="entry name" value="FRIZZLED"/>
    <property type="match status" value="1"/>
</dbReference>
<dbReference type="EMBL" id="OV121140">
    <property type="protein sequence ID" value="CAH0564180.1"/>
    <property type="molecule type" value="Genomic_DNA"/>
</dbReference>
<evidence type="ECO:0000256" key="4">
    <source>
        <dbReference type="ARBA" id="ARBA00022692"/>
    </source>
</evidence>
<accession>A0A9P0BH49</accession>
<dbReference type="GO" id="GO:0005886">
    <property type="term" value="C:plasma membrane"/>
    <property type="evidence" value="ECO:0007669"/>
    <property type="project" value="TreeGrafter"/>
</dbReference>
<feature type="chain" id="PRO_5040157552" description="Frizzled-4" evidence="12">
    <location>
        <begin position="18"/>
        <end position="535"/>
    </location>
</feature>
<evidence type="ECO:0000256" key="8">
    <source>
        <dbReference type="ARBA" id="ARBA00023170"/>
    </source>
</evidence>
<feature type="transmembrane region" description="Helical" evidence="11">
    <location>
        <begin position="223"/>
        <end position="239"/>
    </location>
</feature>
<feature type="transmembrane region" description="Helical" evidence="11">
    <location>
        <begin position="403"/>
        <end position="426"/>
    </location>
</feature>
<feature type="region of interest" description="Disordered" evidence="10">
    <location>
        <begin position="502"/>
        <end position="535"/>
    </location>
</feature>
<evidence type="ECO:0000313" key="15">
    <source>
        <dbReference type="EMBL" id="CAH0564180.1"/>
    </source>
</evidence>
<organism evidence="15 16">
    <name type="scientific">Brassicogethes aeneus</name>
    <name type="common">Rape pollen beetle</name>
    <name type="synonym">Meligethes aeneus</name>
    <dbReference type="NCBI Taxonomy" id="1431903"/>
    <lineage>
        <taxon>Eukaryota</taxon>
        <taxon>Metazoa</taxon>
        <taxon>Ecdysozoa</taxon>
        <taxon>Arthropoda</taxon>
        <taxon>Hexapoda</taxon>
        <taxon>Insecta</taxon>
        <taxon>Pterygota</taxon>
        <taxon>Neoptera</taxon>
        <taxon>Endopterygota</taxon>
        <taxon>Coleoptera</taxon>
        <taxon>Polyphaga</taxon>
        <taxon>Cucujiformia</taxon>
        <taxon>Nitidulidae</taxon>
        <taxon>Meligethinae</taxon>
        <taxon>Brassicogethes</taxon>
    </lineage>
</organism>
<feature type="transmembrane region" description="Helical" evidence="11">
    <location>
        <begin position="308"/>
        <end position="331"/>
    </location>
</feature>
<feature type="disulfide bond" evidence="9">
    <location>
        <begin position="100"/>
        <end position="124"/>
    </location>
</feature>
<keyword evidence="5 11" id="KW-1133">Transmembrane helix</keyword>
<comment type="subcellular location">
    <subcellularLocation>
        <location evidence="1">Membrane</location>
        <topology evidence="1">Multi-pass membrane protein</topology>
    </subcellularLocation>
</comment>
<dbReference type="InterPro" id="IPR015526">
    <property type="entry name" value="Frizzled/SFRP"/>
</dbReference>
<protein>
    <recommendedName>
        <fullName evidence="17">Frizzled-4</fullName>
    </recommendedName>
</protein>
<dbReference type="InterPro" id="IPR000539">
    <property type="entry name" value="Frizzled/Smoothened_7TM"/>
</dbReference>
<dbReference type="FunFam" id="1.10.2000.10:FF:000037">
    <property type="match status" value="1"/>
</dbReference>
<dbReference type="InterPro" id="IPR017981">
    <property type="entry name" value="GPCR_2-like_7TM"/>
</dbReference>
<dbReference type="GO" id="GO:0035567">
    <property type="term" value="P:non-canonical Wnt signaling pathway"/>
    <property type="evidence" value="ECO:0007669"/>
    <property type="project" value="TreeGrafter"/>
</dbReference>
<evidence type="ECO:0008006" key="17">
    <source>
        <dbReference type="Google" id="ProtNLM"/>
    </source>
</evidence>
<keyword evidence="16" id="KW-1185">Reference proteome</keyword>
<evidence type="ECO:0000256" key="3">
    <source>
        <dbReference type="ARBA" id="ARBA00022473"/>
    </source>
</evidence>
<keyword evidence="8" id="KW-0675">Receptor</keyword>
<dbReference type="Gene3D" id="1.20.1070.10">
    <property type="entry name" value="Rhodopsin 7-helix transmembrane proteins"/>
    <property type="match status" value="1"/>
</dbReference>
<evidence type="ECO:0000256" key="10">
    <source>
        <dbReference type="SAM" id="MobiDB-lite"/>
    </source>
</evidence>
<dbReference type="GO" id="GO:0042813">
    <property type="term" value="F:Wnt receptor activity"/>
    <property type="evidence" value="ECO:0007669"/>
    <property type="project" value="TreeGrafter"/>
</dbReference>
<evidence type="ECO:0000259" key="14">
    <source>
        <dbReference type="PROSITE" id="PS50261"/>
    </source>
</evidence>
<evidence type="ECO:0000256" key="6">
    <source>
        <dbReference type="ARBA" id="ARBA00023136"/>
    </source>
</evidence>
<dbReference type="Gene3D" id="1.10.2000.10">
    <property type="entry name" value="Frizzled cysteine-rich domain"/>
    <property type="match status" value="1"/>
</dbReference>
<dbReference type="SUPFAM" id="SSF63501">
    <property type="entry name" value="Frizzled cysteine-rich domain"/>
    <property type="match status" value="1"/>
</dbReference>
<feature type="signal peptide" evidence="12">
    <location>
        <begin position="1"/>
        <end position="17"/>
    </location>
</feature>
<name>A0A9P0BH49_BRAAE</name>
<comment type="similarity">
    <text evidence="2">Belongs to the G-protein coupled receptor Fz/Smo family.</text>
</comment>
<dbReference type="PROSITE" id="PS50261">
    <property type="entry name" value="G_PROTEIN_RECEP_F2_4"/>
    <property type="match status" value="1"/>
</dbReference>
<keyword evidence="6 11" id="KW-0472">Membrane</keyword>
<feature type="disulfide bond" evidence="9">
    <location>
        <begin position="96"/>
        <end position="137"/>
    </location>
</feature>
<dbReference type="InterPro" id="IPR020067">
    <property type="entry name" value="Frizzled_dom"/>
</dbReference>
<dbReference type="Pfam" id="PF01392">
    <property type="entry name" value="Fz"/>
    <property type="match status" value="1"/>
</dbReference>
<feature type="transmembrane region" description="Helical" evidence="11">
    <location>
        <begin position="441"/>
        <end position="463"/>
    </location>
</feature>
<keyword evidence="4 11" id="KW-0812">Transmembrane</keyword>
<feature type="disulfide bond" evidence="9">
    <location>
        <begin position="24"/>
        <end position="85"/>
    </location>
</feature>
<keyword evidence="3" id="KW-0217">Developmental protein</keyword>
<feature type="disulfide bond" evidence="9">
    <location>
        <begin position="32"/>
        <end position="78"/>
    </location>
</feature>
<feature type="disulfide bond" evidence="9">
    <location>
        <begin position="69"/>
        <end position="107"/>
    </location>
</feature>